<feature type="compositionally biased region" description="Basic and acidic residues" evidence="6">
    <location>
        <begin position="9"/>
        <end position="27"/>
    </location>
</feature>
<feature type="domain" description="C2H2-type" evidence="7">
    <location>
        <begin position="74"/>
        <end position="97"/>
    </location>
</feature>
<evidence type="ECO:0000256" key="3">
    <source>
        <dbReference type="ARBA" id="ARBA00022771"/>
    </source>
</evidence>
<dbReference type="Proteomes" id="UP000281406">
    <property type="component" value="Unassembled WGS sequence"/>
</dbReference>
<feature type="domain" description="C2H2-type" evidence="7">
    <location>
        <begin position="144"/>
        <end position="171"/>
    </location>
</feature>
<dbReference type="GO" id="GO:0008270">
    <property type="term" value="F:zinc ion binding"/>
    <property type="evidence" value="ECO:0007669"/>
    <property type="project" value="UniProtKB-KW"/>
</dbReference>
<evidence type="ECO:0000259" key="7">
    <source>
        <dbReference type="PROSITE" id="PS50157"/>
    </source>
</evidence>
<dbReference type="GO" id="GO:0000981">
    <property type="term" value="F:DNA-binding transcription factor activity, RNA polymerase II-specific"/>
    <property type="evidence" value="ECO:0007669"/>
    <property type="project" value="TreeGrafter"/>
</dbReference>
<proteinExistence type="predicted"/>
<dbReference type="Gene3D" id="3.30.160.60">
    <property type="entry name" value="Classic Zinc Finger"/>
    <property type="match status" value="4"/>
</dbReference>
<dbReference type="InterPro" id="IPR036236">
    <property type="entry name" value="Znf_C2H2_sf"/>
</dbReference>
<dbReference type="EMBL" id="RJVU01051648">
    <property type="protein sequence ID" value="ROL41327.1"/>
    <property type="molecule type" value="Genomic_DNA"/>
</dbReference>
<comment type="caution">
    <text evidence="8">The sequence shown here is derived from an EMBL/GenBank/DDBJ whole genome shotgun (WGS) entry which is preliminary data.</text>
</comment>
<organism evidence="8 9">
    <name type="scientific">Anabarilius grahami</name>
    <name type="common">Kanglang fish</name>
    <name type="synonym">Barilius grahami</name>
    <dbReference type="NCBI Taxonomy" id="495550"/>
    <lineage>
        <taxon>Eukaryota</taxon>
        <taxon>Metazoa</taxon>
        <taxon>Chordata</taxon>
        <taxon>Craniata</taxon>
        <taxon>Vertebrata</taxon>
        <taxon>Euteleostomi</taxon>
        <taxon>Actinopterygii</taxon>
        <taxon>Neopterygii</taxon>
        <taxon>Teleostei</taxon>
        <taxon>Ostariophysi</taxon>
        <taxon>Cypriniformes</taxon>
        <taxon>Xenocyprididae</taxon>
        <taxon>Xenocypridinae</taxon>
        <taxon>Xenocypridinae incertae sedis</taxon>
        <taxon>Anabarilius</taxon>
    </lineage>
</organism>
<dbReference type="InterPro" id="IPR013087">
    <property type="entry name" value="Znf_C2H2_type"/>
</dbReference>
<evidence type="ECO:0000256" key="1">
    <source>
        <dbReference type="ARBA" id="ARBA00022723"/>
    </source>
</evidence>
<evidence type="ECO:0000256" key="5">
    <source>
        <dbReference type="PROSITE-ProRule" id="PRU00042"/>
    </source>
</evidence>
<evidence type="ECO:0000256" key="2">
    <source>
        <dbReference type="ARBA" id="ARBA00022737"/>
    </source>
</evidence>
<sequence length="273" mass="31945">MIKEEEESKELSEVEEKHHVKPGEKPLSRSKTKNTLLKKRRAKKSITCTQCGKSFSTKQSLDVHMRIHTGEKPFTCDQCGKDFTTIYNLEIHMRIHTDMIKEEEESKELSEVEEKHHVKPGEKPLSRSKTKNTLLKKRRAKKSITCTQCGKSFSTKQSLDVHMRIHTGEKPFTCDQCGKDFTTIYNLEIHMRIHTANCKRSFAMADFVDDYDLFVADPEPYLFEPEYTEEELALMDREREKRYEPEQTGAGERTRANSNWWCKCDLRTDADRN</sequence>
<dbReference type="AlphaFoldDB" id="A0A3N0Y599"/>
<dbReference type="FunFam" id="3.30.160.60:FF:001290">
    <property type="entry name" value="Zinc finger 45-like"/>
    <property type="match status" value="2"/>
</dbReference>
<keyword evidence="4" id="KW-0862">Zinc</keyword>
<dbReference type="SMART" id="SM00355">
    <property type="entry name" value="ZnF_C2H2"/>
    <property type="match status" value="4"/>
</dbReference>
<accession>A0A3N0Y599</accession>
<feature type="compositionally biased region" description="Basic and acidic residues" evidence="6">
    <location>
        <begin position="107"/>
        <end position="125"/>
    </location>
</feature>
<keyword evidence="3 5" id="KW-0863">Zinc-finger</keyword>
<evidence type="ECO:0000313" key="9">
    <source>
        <dbReference type="Proteomes" id="UP000281406"/>
    </source>
</evidence>
<dbReference type="SUPFAM" id="SSF57667">
    <property type="entry name" value="beta-beta-alpha zinc fingers"/>
    <property type="match status" value="2"/>
</dbReference>
<feature type="compositionally biased region" description="Basic residues" evidence="6">
    <location>
        <begin position="28"/>
        <end position="41"/>
    </location>
</feature>
<dbReference type="GO" id="GO:0005634">
    <property type="term" value="C:nucleus"/>
    <property type="evidence" value="ECO:0007669"/>
    <property type="project" value="TreeGrafter"/>
</dbReference>
<keyword evidence="1" id="KW-0479">Metal-binding</keyword>
<dbReference type="OrthoDB" id="8113227at2759"/>
<dbReference type="GO" id="GO:0043565">
    <property type="term" value="F:sequence-specific DNA binding"/>
    <property type="evidence" value="ECO:0007669"/>
    <property type="project" value="TreeGrafter"/>
</dbReference>
<feature type="region of interest" description="Disordered" evidence="6">
    <location>
        <begin position="105"/>
        <end position="129"/>
    </location>
</feature>
<evidence type="ECO:0000256" key="6">
    <source>
        <dbReference type="SAM" id="MobiDB-lite"/>
    </source>
</evidence>
<keyword evidence="2" id="KW-0677">Repeat</keyword>
<dbReference type="PANTHER" id="PTHR24408:SF34">
    <property type="entry name" value="ZINC FINGER PROTEIN 672-RELATED"/>
    <property type="match status" value="1"/>
</dbReference>
<keyword evidence="9" id="KW-1185">Reference proteome</keyword>
<dbReference type="PROSITE" id="PS00028">
    <property type="entry name" value="ZINC_FINGER_C2H2_1"/>
    <property type="match status" value="4"/>
</dbReference>
<feature type="domain" description="C2H2-type" evidence="7">
    <location>
        <begin position="46"/>
        <end position="73"/>
    </location>
</feature>
<evidence type="ECO:0000256" key="4">
    <source>
        <dbReference type="ARBA" id="ARBA00022833"/>
    </source>
</evidence>
<evidence type="ECO:0000313" key="8">
    <source>
        <dbReference type="EMBL" id="ROL41327.1"/>
    </source>
</evidence>
<reference evidence="8 9" key="1">
    <citation type="submission" date="2018-10" db="EMBL/GenBank/DDBJ databases">
        <title>Genome assembly for a Yunnan-Guizhou Plateau 3E fish, Anabarilius grahami (Regan), and its evolutionary and genetic applications.</title>
        <authorList>
            <person name="Jiang W."/>
        </authorList>
    </citation>
    <scope>NUCLEOTIDE SEQUENCE [LARGE SCALE GENOMIC DNA]</scope>
    <source>
        <strain evidence="8">AG-KIZ</strain>
        <tissue evidence="8">Muscle</tissue>
    </source>
</reference>
<dbReference type="Pfam" id="PF13465">
    <property type="entry name" value="zf-H2C2_2"/>
    <property type="match status" value="2"/>
</dbReference>
<name>A0A3N0Y599_ANAGA</name>
<dbReference type="FunFam" id="3.30.160.60:FF:002282">
    <property type="entry name" value="Wu:fb97d07 protein"/>
    <property type="match status" value="2"/>
</dbReference>
<protein>
    <submittedName>
        <fullName evidence="8">Oocyte zinc finger protein XlCOF20</fullName>
    </submittedName>
</protein>
<dbReference type="PROSITE" id="PS50157">
    <property type="entry name" value="ZINC_FINGER_C2H2_2"/>
    <property type="match status" value="4"/>
</dbReference>
<feature type="domain" description="C2H2-type" evidence="7">
    <location>
        <begin position="172"/>
        <end position="199"/>
    </location>
</feature>
<feature type="region of interest" description="Disordered" evidence="6">
    <location>
        <begin position="1"/>
        <end position="41"/>
    </location>
</feature>
<dbReference type="PANTHER" id="PTHR24408">
    <property type="entry name" value="ZINC FINGER PROTEIN"/>
    <property type="match status" value="1"/>
</dbReference>
<gene>
    <name evidence="8" type="ORF">DPX16_6725</name>
</gene>